<feature type="compositionally biased region" description="Basic and acidic residues" evidence="1">
    <location>
        <begin position="158"/>
        <end position="175"/>
    </location>
</feature>
<dbReference type="PANTHER" id="PTHR30438:SF2">
    <property type="entry name" value="MEMBRANE PROTEIN"/>
    <property type="match status" value="1"/>
</dbReference>
<dbReference type="SUPFAM" id="SSF111369">
    <property type="entry name" value="HlyD-like secretion proteins"/>
    <property type="match status" value="1"/>
</dbReference>
<evidence type="ECO:0000313" key="3">
    <source>
        <dbReference type="EMBL" id="RDE50736.1"/>
    </source>
</evidence>
<proteinExistence type="predicted"/>
<accession>A0A369XPE2</accession>
<dbReference type="Proteomes" id="UP000253831">
    <property type="component" value="Unassembled WGS sequence"/>
</dbReference>
<keyword evidence="2" id="KW-1133">Transmembrane helix</keyword>
<reference evidence="3 4" key="1">
    <citation type="submission" date="2018-05" db="EMBL/GenBank/DDBJ databases">
        <title>Integrated omic analyses show evidence that a Ca. Accumulibacter phosphatis strain performs denitrification under micro-aerobic conditions.</title>
        <authorList>
            <person name="Camejo P.Y."/>
            <person name="Katherine M.D."/>
            <person name="Daniel N.R."/>
        </authorList>
    </citation>
    <scope>NUCLEOTIDE SEQUENCE [LARGE SCALE GENOMIC DNA]</scope>
    <source>
        <strain evidence="3">UW-LDO-IC</strain>
    </source>
</reference>
<evidence type="ECO:0000256" key="2">
    <source>
        <dbReference type="SAM" id="Phobius"/>
    </source>
</evidence>
<keyword evidence="2" id="KW-0812">Transmembrane</keyword>
<dbReference type="EMBL" id="QPGA01000015">
    <property type="protein sequence ID" value="RDE50736.1"/>
    <property type="molecule type" value="Genomic_DNA"/>
</dbReference>
<dbReference type="Gene3D" id="2.40.50.100">
    <property type="match status" value="1"/>
</dbReference>
<feature type="region of interest" description="Disordered" evidence="1">
    <location>
        <begin position="136"/>
        <end position="176"/>
    </location>
</feature>
<keyword evidence="2" id="KW-0472">Membrane</keyword>
<evidence type="ECO:0000256" key="1">
    <source>
        <dbReference type="SAM" id="MobiDB-lite"/>
    </source>
</evidence>
<dbReference type="AlphaFoldDB" id="A0A369XPE2"/>
<comment type="caution">
    <text evidence="3">The sequence shown here is derived from an EMBL/GenBank/DDBJ whole genome shotgun (WGS) entry which is preliminary data.</text>
</comment>
<dbReference type="GO" id="GO:0005886">
    <property type="term" value="C:plasma membrane"/>
    <property type="evidence" value="ECO:0007669"/>
    <property type="project" value="TreeGrafter"/>
</dbReference>
<gene>
    <name evidence="3" type="ORF">DVS81_09735</name>
</gene>
<protein>
    <submittedName>
        <fullName evidence="3">Biotin/lipoyl-binding protein</fullName>
    </submittedName>
</protein>
<dbReference type="PANTHER" id="PTHR30438">
    <property type="entry name" value="36 KDA ANTIGEN-RELATED"/>
    <property type="match status" value="1"/>
</dbReference>
<sequence length="185" mass="20572">MYAGARYLSCRLLRSIQYQADSNTDDQDPMKRKMLLALPGIALIAGGAFYWQRSHRQQASTTALALYGNVDIRQVQPAFNGSARIDRMLVSEGEAVRRGQLLATLDSIRLEQNVALLEAQVAAQQQVVARLQRGNRPEGIRKARASGARQGQLLRSARPGERPHRPGWRRQDEAHATGCRLAACR</sequence>
<organism evidence="3 4">
    <name type="scientific">Candidatus Accumulibacter meliphilus</name>
    <dbReference type="NCBI Taxonomy" id="2211374"/>
    <lineage>
        <taxon>Bacteria</taxon>
        <taxon>Pseudomonadati</taxon>
        <taxon>Pseudomonadota</taxon>
        <taxon>Betaproteobacteria</taxon>
        <taxon>Candidatus Accumulibacter</taxon>
    </lineage>
</organism>
<feature type="transmembrane region" description="Helical" evidence="2">
    <location>
        <begin position="34"/>
        <end position="51"/>
    </location>
</feature>
<evidence type="ECO:0000313" key="4">
    <source>
        <dbReference type="Proteomes" id="UP000253831"/>
    </source>
</evidence>
<name>A0A369XPE2_9PROT</name>